<accession>A0AA40ALS6</accession>
<dbReference type="EMBL" id="JAUIRO010000004">
    <property type="protein sequence ID" value="KAK0718186.1"/>
    <property type="molecule type" value="Genomic_DNA"/>
</dbReference>
<protein>
    <submittedName>
        <fullName evidence="2">Uncharacterized protein</fullName>
    </submittedName>
</protein>
<evidence type="ECO:0000256" key="1">
    <source>
        <dbReference type="SAM" id="MobiDB-lite"/>
    </source>
</evidence>
<feature type="compositionally biased region" description="Low complexity" evidence="1">
    <location>
        <begin position="258"/>
        <end position="267"/>
    </location>
</feature>
<evidence type="ECO:0000313" key="3">
    <source>
        <dbReference type="Proteomes" id="UP001172101"/>
    </source>
</evidence>
<gene>
    <name evidence="2" type="ORF">B0T26DRAFT_318280</name>
</gene>
<dbReference type="AlphaFoldDB" id="A0AA40ALS6"/>
<dbReference type="GeneID" id="85317624"/>
<dbReference type="Proteomes" id="UP001172101">
    <property type="component" value="Unassembled WGS sequence"/>
</dbReference>
<name>A0AA40ALS6_9PEZI</name>
<proteinExistence type="predicted"/>
<reference evidence="2" key="1">
    <citation type="submission" date="2023-06" db="EMBL/GenBank/DDBJ databases">
        <title>Genome-scale phylogeny and comparative genomics of the fungal order Sordariales.</title>
        <authorList>
            <consortium name="Lawrence Berkeley National Laboratory"/>
            <person name="Hensen N."/>
            <person name="Bonometti L."/>
            <person name="Westerberg I."/>
            <person name="Brannstrom I.O."/>
            <person name="Guillou S."/>
            <person name="Cros-Aarteil S."/>
            <person name="Calhoun S."/>
            <person name="Haridas S."/>
            <person name="Kuo A."/>
            <person name="Mondo S."/>
            <person name="Pangilinan J."/>
            <person name="Riley R."/>
            <person name="LaButti K."/>
            <person name="Andreopoulos B."/>
            <person name="Lipzen A."/>
            <person name="Chen C."/>
            <person name="Yanf M."/>
            <person name="Daum C."/>
            <person name="Ng V."/>
            <person name="Clum A."/>
            <person name="Steindorff A."/>
            <person name="Ohm R."/>
            <person name="Martin F."/>
            <person name="Silar P."/>
            <person name="Natvig D."/>
            <person name="Lalanne C."/>
            <person name="Gautier V."/>
            <person name="Ament-velasquez S.L."/>
            <person name="Kruys A."/>
            <person name="Hutchinson M.I."/>
            <person name="Powell A.J."/>
            <person name="Barry K."/>
            <person name="Miller A.N."/>
            <person name="Grigoriev I.V."/>
            <person name="Debuchy R."/>
            <person name="Gladieux P."/>
            <person name="Thoren M.H."/>
            <person name="Johannesson H."/>
        </authorList>
    </citation>
    <scope>NUCLEOTIDE SEQUENCE</scope>
    <source>
        <strain evidence="2">SMH2392-1A</strain>
    </source>
</reference>
<organism evidence="2 3">
    <name type="scientific">Lasiosphaeria miniovina</name>
    <dbReference type="NCBI Taxonomy" id="1954250"/>
    <lineage>
        <taxon>Eukaryota</taxon>
        <taxon>Fungi</taxon>
        <taxon>Dikarya</taxon>
        <taxon>Ascomycota</taxon>
        <taxon>Pezizomycotina</taxon>
        <taxon>Sordariomycetes</taxon>
        <taxon>Sordariomycetidae</taxon>
        <taxon>Sordariales</taxon>
        <taxon>Lasiosphaeriaceae</taxon>
        <taxon>Lasiosphaeria</taxon>
    </lineage>
</organism>
<sequence>MGGGGRLCKPAWAGLATSRQSCRAISSKQANQPLSRDPQPWALGLGTWDLGTCQLSRADGRPSSSVLPNWGVARGMRRRATYVATKSPNGKRPASEVGNSAHLEFWPRLGFHAIEMGLPRDSQTDPLVHPIVMRPATRATARAHLPHLFKCPSIHQLSTLAWPRPALTCILLVLGCPGASRARALFLLSFPDSSSLLLPLASTTTVADLRPNPAPPIEPLLFRSRPAPVVSSTQRHCACNGPTSEPYDRHRPRRRHSTTPGHTISHC</sequence>
<keyword evidence="3" id="KW-1185">Reference proteome</keyword>
<feature type="region of interest" description="Disordered" evidence="1">
    <location>
        <begin position="233"/>
        <end position="267"/>
    </location>
</feature>
<comment type="caution">
    <text evidence="2">The sequence shown here is derived from an EMBL/GenBank/DDBJ whole genome shotgun (WGS) entry which is preliminary data.</text>
</comment>
<evidence type="ECO:0000313" key="2">
    <source>
        <dbReference type="EMBL" id="KAK0718186.1"/>
    </source>
</evidence>
<dbReference type="RefSeq" id="XP_060296979.1">
    <property type="nucleotide sequence ID" value="XM_060434354.1"/>
</dbReference>